<dbReference type="EMBL" id="GG693852">
    <property type="protein sequence ID" value="EES53975.1"/>
    <property type="molecule type" value="Genomic_DNA"/>
</dbReference>
<evidence type="ECO:0000256" key="3">
    <source>
        <dbReference type="ARBA" id="ARBA00022989"/>
    </source>
</evidence>
<keyword evidence="2 5" id="KW-0812">Transmembrane</keyword>
<accession>C6HU47</accession>
<feature type="transmembrane region" description="Helical" evidence="5">
    <location>
        <begin position="106"/>
        <end position="130"/>
    </location>
</feature>
<reference evidence="6 7" key="1">
    <citation type="journal article" date="2009" name="Appl. Environ. Microbiol.">
        <title>Community genomic and proteomic analyses of chemoautotrophic iron-oxidizing "Leptospirillum rubarum" (Group II) and "Leptospirillum ferrodiazotrophum" (Group III) bacteria in acid mine drainage biofilms.</title>
        <authorList>
            <person name="Goltsman D.S."/>
            <person name="Denef V.J."/>
            <person name="Singer S.W."/>
            <person name="VerBerkmoes N.C."/>
            <person name="Lefsrud M."/>
            <person name="Mueller R.S."/>
            <person name="Dick G.J."/>
            <person name="Sun C.L."/>
            <person name="Wheeler K.E."/>
            <person name="Zemla A."/>
            <person name="Baker B.J."/>
            <person name="Hauser L."/>
            <person name="Land M."/>
            <person name="Shah M.B."/>
            <person name="Thelen M.P."/>
            <person name="Hettich R.L."/>
            <person name="Banfield J.F."/>
        </authorList>
    </citation>
    <scope>NUCLEOTIDE SEQUENCE [LARGE SCALE GENOMIC DNA]</scope>
</reference>
<keyword evidence="7" id="KW-1185">Reference proteome</keyword>
<proteinExistence type="predicted"/>
<dbReference type="Proteomes" id="UP000009374">
    <property type="component" value="Unassembled WGS sequence"/>
</dbReference>
<name>C6HU47_9BACT</name>
<evidence type="ECO:0000313" key="6">
    <source>
        <dbReference type="EMBL" id="EES53975.1"/>
    </source>
</evidence>
<dbReference type="GO" id="GO:0016020">
    <property type="term" value="C:membrane"/>
    <property type="evidence" value="ECO:0007669"/>
    <property type="project" value="InterPro"/>
</dbReference>
<evidence type="ECO:0000313" key="7">
    <source>
        <dbReference type="Proteomes" id="UP000009374"/>
    </source>
</evidence>
<evidence type="ECO:0000256" key="5">
    <source>
        <dbReference type="SAM" id="Phobius"/>
    </source>
</evidence>
<sequence length="913" mass="102441">MRQKWPLVALVFVTALYFGGQGLLDLWARLLWFSSNHQTAVYMKLLEVRGEIFGGAFLLFFLIFSLILRPLLRGTPGITLGRHIPGGPPPLTLEASFVRRASEMALLLLSLFLALPYSGTGNALRLLAAINAPATPERDPILHLPLSFYLFHLPLYDDIVSLTLEAFLIAAFLAAIMGLMTRRIFLGEGTVRFDPSLLRPLLHALAGISLVLSIEALLARTRTLLSRHQGFSGASYTDLHARIPVSTLLAGTLALLALALLVESFREKKILSKSLAMTAGTLWVAGLLIFPWGLSRFVVLPNQFNQEKPFIGNNIEATRKAFGVDRGRSERIATLSDLTSEDITRNMATIRNIRLWDHRPMLTTVRQLQQIRTYYTFPILATDRYMLDGSLRQVLVAPREISYPNLPSPNWINVHLTYTHGHGLIMSPVNRVTNEGLPEFWLRDIPPVSSVPLTLLHSRIYYGDQASPYAIVNTRIPEFDYPKGRQNISNHYDAKGGIRLSDPLRRLLYSYEYGTLKIFLSSAITPESRILVHRNIFDIVHRLAPFLSLDPDVVPIIGPQGRLLWMMDAYTTSRHYPNATAISAAKGFFHIRRLFQGGHSKALASWKGEVNYIRNPVKVLIDPKTGMAHFYVIDPSDPILEAYRKSFPTLFSPLSDLPAEVGSHLRFPPALFSLQASILAAYHMTDPQVFFNREDLWSLATRDDRPLAPYYMVMRLPGETQEEYVMMLPYTPAHRDNLSAWLVGRQERGHMGELRIYRSPKERLVYGPNQIEARIDQQGPISKQLTLWNQQGSHVVRGTLLIIPVAQSLLYVEPLYLAATSPGSLPELRRVIVSMGDRVVMKKTLASALEALFSGAPPAGLERSGTPVSVSHPDKGLRRLKQLGREAEEAMKRGDLSLFGDRVQKILKALEGQ</sequence>
<gene>
    <name evidence="6" type="ORF">UBAL3_44810113</name>
</gene>
<keyword evidence="4 5" id="KW-0472">Membrane</keyword>
<dbReference type="PANTHER" id="PTHR39344">
    <property type="entry name" value="UPF0182 PROTEIN SLL1060"/>
    <property type="match status" value="1"/>
</dbReference>
<feature type="transmembrane region" description="Helical" evidence="5">
    <location>
        <begin position="201"/>
        <end position="219"/>
    </location>
</feature>
<dbReference type="InterPro" id="IPR005372">
    <property type="entry name" value="UPF0182"/>
</dbReference>
<evidence type="ECO:0000256" key="1">
    <source>
        <dbReference type="ARBA" id="ARBA00022475"/>
    </source>
</evidence>
<dbReference type="Pfam" id="PF03699">
    <property type="entry name" value="UPF0182"/>
    <property type="match status" value="1"/>
</dbReference>
<feature type="transmembrane region" description="Helical" evidence="5">
    <location>
        <begin position="159"/>
        <end position="180"/>
    </location>
</feature>
<dbReference type="GO" id="GO:0005576">
    <property type="term" value="C:extracellular region"/>
    <property type="evidence" value="ECO:0007669"/>
    <property type="project" value="TreeGrafter"/>
</dbReference>
<dbReference type="PANTHER" id="PTHR39344:SF1">
    <property type="entry name" value="UPF0182 PROTEIN SLL1060"/>
    <property type="match status" value="1"/>
</dbReference>
<feature type="transmembrane region" description="Helical" evidence="5">
    <location>
        <begin position="274"/>
        <end position="294"/>
    </location>
</feature>
<evidence type="ECO:0000256" key="2">
    <source>
        <dbReference type="ARBA" id="ARBA00022692"/>
    </source>
</evidence>
<protein>
    <submittedName>
        <fullName evidence="6">Uncharacterized protein</fullName>
    </submittedName>
</protein>
<keyword evidence="3 5" id="KW-1133">Transmembrane helix</keyword>
<dbReference type="AlphaFoldDB" id="C6HU47"/>
<keyword evidence="1" id="KW-1003">Cell membrane</keyword>
<feature type="transmembrane region" description="Helical" evidence="5">
    <location>
        <begin position="52"/>
        <end position="72"/>
    </location>
</feature>
<organism evidence="6 7">
    <name type="scientific">Leptospirillum ferrodiazotrophum</name>
    <dbReference type="NCBI Taxonomy" id="412449"/>
    <lineage>
        <taxon>Bacteria</taxon>
        <taxon>Pseudomonadati</taxon>
        <taxon>Nitrospirota</taxon>
        <taxon>Nitrospiria</taxon>
        <taxon>Nitrospirales</taxon>
        <taxon>Nitrospiraceae</taxon>
        <taxon>Leptospirillum</taxon>
    </lineage>
</organism>
<feature type="transmembrane region" description="Helical" evidence="5">
    <location>
        <begin position="7"/>
        <end position="32"/>
    </location>
</feature>
<feature type="transmembrane region" description="Helical" evidence="5">
    <location>
        <begin position="239"/>
        <end position="262"/>
    </location>
</feature>
<evidence type="ECO:0000256" key="4">
    <source>
        <dbReference type="ARBA" id="ARBA00023136"/>
    </source>
</evidence>